<dbReference type="NCBIfam" id="TIGR00082">
    <property type="entry name" value="rbfA"/>
    <property type="match status" value="1"/>
</dbReference>
<evidence type="ECO:0000256" key="2">
    <source>
        <dbReference type="HAMAP-Rule" id="MF_00003"/>
    </source>
</evidence>
<dbReference type="Proteomes" id="UP001143400">
    <property type="component" value="Unassembled WGS sequence"/>
</dbReference>
<evidence type="ECO:0000256" key="1">
    <source>
        <dbReference type="ARBA" id="ARBA00022517"/>
    </source>
</evidence>
<dbReference type="GO" id="GO:0043024">
    <property type="term" value="F:ribosomal small subunit binding"/>
    <property type="evidence" value="ECO:0007669"/>
    <property type="project" value="TreeGrafter"/>
</dbReference>
<name>A0A9W6ISV7_9HYPH</name>
<dbReference type="Gene3D" id="3.30.300.20">
    <property type="match status" value="1"/>
</dbReference>
<dbReference type="GO" id="GO:0005829">
    <property type="term" value="C:cytosol"/>
    <property type="evidence" value="ECO:0007669"/>
    <property type="project" value="TreeGrafter"/>
</dbReference>
<dbReference type="InterPro" id="IPR015946">
    <property type="entry name" value="KH_dom-like_a/b"/>
</dbReference>
<evidence type="ECO:0000313" key="4">
    <source>
        <dbReference type="EMBL" id="GLK54964.1"/>
    </source>
</evidence>
<accession>A0A9W6ISV7</accession>
<protein>
    <recommendedName>
        <fullName evidence="2">Ribosome-binding factor A</fullName>
    </recommendedName>
</protein>
<dbReference type="GO" id="GO:0030490">
    <property type="term" value="P:maturation of SSU-rRNA"/>
    <property type="evidence" value="ECO:0007669"/>
    <property type="project" value="UniProtKB-UniRule"/>
</dbReference>
<dbReference type="InterPro" id="IPR000238">
    <property type="entry name" value="RbfA"/>
</dbReference>
<dbReference type="Pfam" id="PF02033">
    <property type="entry name" value="RBFA"/>
    <property type="match status" value="1"/>
</dbReference>
<comment type="function">
    <text evidence="2">One of several proteins that assist in the late maturation steps of the functional core of the 30S ribosomal subunit. Associates with free 30S ribosomal subunits (but not with 30S subunits that are part of 70S ribosomes or polysomes). Required for efficient processing of 16S rRNA. May interact with the 5'-terminal helix region of 16S rRNA.</text>
</comment>
<dbReference type="SUPFAM" id="SSF89919">
    <property type="entry name" value="Ribosome-binding factor A, RbfA"/>
    <property type="match status" value="1"/>
</dbReference>
<comment type="caution">
    <text evidence="4">The sequence shown here is derived from an EMBL/GenBank/DDBJ whole genome shotgun (WGS) entry which is preliminary data.</text>
</comment>
<dbReference type="PANTHER" id="PTHR33515:SF1">
    <property type="entry name" value="RIBOSOME-BINDING FACTOR A, CHLOROPLASTIC-RELATED"/>
    <property type="match status" value="1"/>
</dbReference>
<proteinExistence type="inferred from homology"/>
<reference evidence="4" key="2">
    <citation type="submission" date="2023-01" db="EMBL/GenBank/DDBJ databases">
        <authorList>
            <person name="Sun Q."/>
            <person name="Evtushenko L."/>
        </authorList>
    </citation>
    <scope>NUCLEOTIDE SEQUENCE</scope>
    <source>
        <strain evidence="4">VKM B-1606</strain>
    </source>
</reference>
<reference evidence="4" key="1">
    <citation type="journal article" date="2014" name="Int. J. Syst. Evol. Microbiol.">
        <title>Complete genome sequence of Corynebacterium casei LMG S-19264T (=DSM 44701T), isolated from a smear-ripened cheese.</title>
        <authorList>
            <consortium name="US DOE Joint Genome Institute (JGI-PGF)"/>
            <person name="Walter F."/>
            <person name="Albersmeier A."/>
            <person name="Kalinowski J."/>
            <person name="Ruckert C."/>
        </authorList>
    </citation>
    <scope>NUCLEOTIDE SEQUENCE</scope>
    <source>
        <strain evidence="4">VKM B-1606</strain>
    </source>
</reference>
<keyword evidence="1 2" id="KW-0690">Ribosome biogenesis</keyword>
<dbReference type="InterPro" id="IPR023799">
    <property type="entry name" value="RbfA_dom_sf"/>
</dbReference>
<feature type="region of interest" description="Disordered" evidence="3">
    <location>
        <begin position="122"/>
        <end position="143"/>
    </location>
</feature>
<gene>
    <name evidence="2 4" type="primary">rbfA</name>
    <name evidence="4" type="ORF">GCM10008170_09830</name>
</gene>
<sequence>MSRSPGGSKAPSQRMLRVGELVRHALADVLQRREIPDPVLEKHVVTVPEVRMTPDLKLATAYVMPLGGKDVKKVLTALEANRKQIRMLVVKRLELKSAPDIRFRVDESFERGAQIDALLRSPEVKRDLEADDDASPDGPEDGR</sequence>
<comment type="subcellular location">
    <subcellularLocation>
        <location evidence="2">Cytoplasm</location>
    </subcellularLocation>
</comment>
<feature type="compositionally biased region" description="Acidic residues" evidence="3">
    <location>
        <begin position="129"/>
        <end position="143"/>
    </location>
</feature>
<comment type="similarity">
    <text evidence="2">Belongs to the RbfA family.</text>
</comment>
<keyword evidence="2" id="KW-0963">Cytoplasm</keyword>
<dbReference type="NCBIfam" id="NF001802">
    <property type="entry name" value="PRK00521.2-5"/>
    <property type="match status" value="1"/>
</dbReference>
<evidence type="ECO:0000256" key="3">
    <source>
        <dbReference type="SAM" id="MobiDB-lite"/>
    </source>
</evidence>
<dbReference type="InterPro" id="IPR020053">
    <property type="entry name" value="Ribosome-bd_factorA_CS"/>
</dbReference>
<evidence type="ECO:0000313" key="5">
    <source>
        <dbReference type="Proteomes" id="UP001143400"/>
    </source>
</evidence>
<dbReference type="AlphaFoldDB" id="A0A9W6ISV7"/>
<dbReference type="RefSeq" id="WP_204950281.1">
    <property type="nucleotide sequence ID" value="NZ_BSFF01000001.1"/>
</dbReference>
<dbReference type="PROSITE" id="PS01319">
    <property type="entry name" value="RBFA"/>
    <property type="match status" value="1"/>
</dbReference>
<dbReference type="HAMAP" id="MF_00003">
    <property type="entry name" value="RbfA"/>
    <property type="match status" value="1"/>
</dbReference>
<dbReference type="EMBL" id="BSFF01000001">
    <property type="protein sequence ID" value="GLK54964.1"/>
    <property type="molecule type" value="Genomic_DNA"/>
</dbReference>
<dbReference type="PANTHER" id="PTHR33515">
    <property type="entry name" value="RIBOSOME-BINDING FACTOR A, CHLOROPLASTIC-RELATED"/>
    <property type="match status" value="1"/>
</dbReference>
<organism evidence="4 5">
    <name type="scientific">Methylopila capsulata</name>
    <dbReference type="NCBI Taxonomy" id="61654"/>
    <lineage>
        <taxon>Bacteria</taxon>
        <taxon>Pseudomonadati</taxon>
        <taxon>Pseudomonadota</taxon>
        <taxon>Alphaproteobacteria</taxon>
        <taxon>Hyphomicrobiales</taxon>
        <taxon>Methylopilaceae</taxon>
        <taxon>Methylopila</taxon>
    </lineage>
</organism>
<comment type="subunit">
    <text evidence="2">Monomer. Binds 30S ribosomal subunits, but not 50S ribosomal subunits or 70S ribosomes.</text>
</comment>